<sequence length="180" mass="20059">MAPLLLGSRSSAPSPSIDGVSPTPLLPLFAISSPHTPSSAHSPKRGFHIGFSPYLALSPTRDERACGRTSSGRRSKGLNQGKYDLVKFIKLIQQQGMYATLRIGSFIQAEWNHGGLPYWLREVEGIAFRTDNEPFKYHMKRFVEKVVQLMKDEKLYASQGGPIILSQIENEYNNIAPWLG</sequence>
<dbReference type="InterPro" id="IPR031330">
    <property type="entry name" value="Gly_Hdrlase_35_cat"/>
</dbReference>
<evidence type="ECO:0000256" key="4">
    <source>
        <dbReference type="ARBA" id="ARBA00022801"/>
    </source>
</evidence>
<dbReference type="PRINTS" id="PR00742">
    <property type="entry name" value="GLHYDRLASE35"/>
</dbReference>
<gene>
    <name evidence="7" type="ORF">CB5_LOCUS13697</name>
</gene>
<feature type="domain" description="Glycoside hydrolase 35 catalytic" evidence="6">
    <location>
        <begin position="80"/>
        <end position="173"/>
    </location>
</feature>
<name>A0A6V7PIX5_ANACO</name>
<dbReference type="GO" id="GO:0005975">
    <property type="term" value="P:carbohydrate metabolic process"/>
    <property type="evidence" value="ECO:0007669"/>
    <property type="project" value="InterPro"/>
</dbReference>
<keyword evidence="5" id="KW-0326">Glycosidase</keyword>
<evidence type="ECO:0000259" key="6">
    <source>
        <dbReference type="Pfam" id="PF01301"/>
    </source>
</evidence>
<dbReference type="EC" id="3.2.1.23" evidence="3"/>
<dbReference type="GO" id="GO:0004565">
    <property type="term" value="F:beta-galactosidase activity"/>
    <property type="evidence" value="ECO:0007669"/>
    <property type="project" value="UniProtKB-EC"/>
</dbReference>
<dbReference type="Pfam" id="PF01301">
    <property type="entry name" value="Glyco_hydro_35"/>
    <property type="match status" value="1"/>
</dbReference>
<reference evidence="7" key="1">
    <citation type="submission" date="2020-07" db="EMBL/GenBank/DDBJ databases">
        <authorList>
            <person name="Lin J."/>
        </authorList>
    </citation>
    <scope>NUCLEOTIDE SEQUENCE</scope>
</reference>
<keyword evidence="4" id="KW-0378">Hydrolase</keyword>
<dbReference type="InterPro" id="IPR017853">
    <property type="entry name" value="GH"/>
</dbReference>
<evidence type="ECO:0000256" key="5">
    <source>
        <dbReference type="ARBA" id="ARBA00023295"/>
    </source>
</evidence>
<dbReference type="AlphaFoldDB" id="A0A6V7PIX5"/>
<dbReference type="PROSITE" id="PS01182">
    <property type="entry name" value="GLYCOSYL_HYDROL_F35"/>
    <property type="match status" value="1"/>
</dbReference>
<dbReference type="PANTHER" id="PTHR23421">
    <property type="entry name" value="BETA-GALACTOSIDASE RELATED"/>
    <property type="match status" value="1"/>
</dbReference>
<dbReference type="InterPro" id="IPR019801">
    <property type="entry name" value="Glyco_hydro_35_CS"/>
</dbReference>
<protein>
    <recommendedName>
        <fullName evidence="3">beta-galactosidase</fullName>
        <ecNumber evidence="3">3.2.1.23</ecNumber>
    </recommendedName>
</protein>
<dbReference type="SUPFAM" id="SSF51445">
    <property type="entry name" value="(Trans)glycosidases"/>
    <property type="match status" value="1"/>
</dbReference>
<accession>A0A6V7PIX5</accession>
<comment type="catalytic activity">
    <reaction evidence="1">
        <text>Hydrolysis of terminal non-reducing beta-D-galactose residues in beta-D-galactosides.</text>
        <dbReference type="EC" id="3.2.1.23"/>
    </reaction>
</comment>
<dbReference type="InterPro" id="IPR001944">
    <property type="entry name" value="Glycoside_Hdrlase_35"/>
</dbReference>
<organism evidence="7">
    <name type="scientific">Ananas comosus var. bracteatus</name>
    <name type="common">red pineapple</name>
    <dbReference type="NCBI Taxonomy" id="296719"/>
    <lineage>
        <taxon>Eukaryota</taxon>
        <taxon>Viridiplantae</taxon>
        <taxon>Streptophyta</taxon>
        <taxon>Embryophyta</taxon>
        <taxon>Tracheophyta</taxon>
        <taxon>Spermatophyta</taxon>
        <taxon>Magnoliopsida</taxon>
        <taxon>Liliopsida</taxon>
        <taxon>Poales</taxon>
        <taxon>Bromeliaceae</taxon>
        <taxon>Bromelioideae</taxon>
        <taxon>Ananas</taxon>
    </lineage>
</organism>
<evidence type="ECO:0000256" key="3">
    <source>
        <dbReference type="ARBA" id="ARBA00012756"/>
    </source>
</evidence>
<evidence type="ECO:0000256" key="1">
    <source>
        <dbReference type="ARBA" id="ARBA00001412"/>
    </source>
</evidence>
<proteinExistence type="inferred from homology"/>
<dbReference type="EMBL" id="LR862148">
    <property type="protein sequence ID" value="CAD1830486.1"/>
    <property type="molecule type" value="Genomic_DNA"/>
</dbReference>
<dbReference type="Gene3D" id="3.20.20.80">
    <property type="entry name" value="Glycosidases"/>
    <property type="match status" value="1"/>
</dbReference>
<comment type="similarity">
    <text evidence="2">Belongs to the glycosyl hydrolase 35 family.</text>
</comment>
<evidence type="ECO:0000313" key="7">
    <source>
        <dbReference type="EMBL" id="CAD1830486.1"/>
    </source>
</evidence>
<evidence type="ECO:0000256" key="2">
    <source>
        <dbReference type="ARBA" id="ARBA00009809"/>
    </source>
</evidence>